<evidence type="ECO:0000313" key="3">
    <source>
        <dbReference type="Proteomes" id="UP001215280"/>
    </source>
</evidence>
<comment type="caution">
    <text evidence="2">The sequence shown here is derived from an EMBL/GenBank/DDBJ whole genome shotgun (WGS) entry which is preliminary data.</text>
</comment>
<reference evidence="2" key="1">
    <citation type="submission" date="2023-03" db="EMBL/GenBank/DDBJ databases">
        <title>Massive genome expansion in bonnet fungi (Mycena s.s.) driven by repeated elements and novel gene families across ecological guilds.</title>
        <authorList>
            <consortium name="Lawrence Berkeley National Laboratory"/>
            <person name="Harder C.B."/>
            <person name="Miyauchi S."/>
            <person name="Viragh M."/>
            <person name="Kuo A."/>
            <person name="Thoen E."/>
            <person name="Andreopoulos B."/>
            <person name="Lu D."/>
            <person name="Skrede I."/>
            <person name="Drula E."/>
            <person name="Henrissat B."/>
            <person name="Morin E."/>
            <person name="Kohler A."/>
            <person name="Barry K."/>
            <person name="LaButti K."/>
            <person name="Morin E."/>
            <person name="Salamov A."/>
            <person name="Lipzen A."/>
            <person name="Mereny Z."/>
            <person name="Hegedus B."/>
            <person name="Baldrian P."/>
            <person name="Stursova M."/>
            <person name="Weitz H."/>
            <person name="Taylor A."/>
            <person name="Grigoriev I.V."/>
            <person name="Nagy L.G."/>
            <person name="Martin F."/>
            <person name="Kauserud H."/>
        </authorList>
    </citation>
    <scope>NUCLEOTIDE SEQUENCE</scope>
    <source>
        <strain evidence="2">CBHHK188m</strain>
    </source>
</reference>
<dbReference type="AlphaFoldDB" id="A0AAD7KAS0"/>
<feature type="chain" id="PRO_5042108895" evidence="1">
    <location>
        <begin position="28"/>
        <end position="276"/>
    </location>
</feature>
<sequence>MFTSSVLIVPLITLLFTCAPNQYLVTGVRIDKTRAKDDLSIIATGHQMKLMPKTTFYQCHCLLFPEDISDAFFLSPNYFHCSDMFPYRATSTAPFGLKIGEGPWPLISVIFFKTPSSVMNMLKFFWKHMKPWKEDINSMVLEFDRELISQVQCILDCNVANDNKLNNVRAEITLVWMASQRYCTLTAEELESVFIDVLQNLDYPHHADPLLLARAPDTLHIPRIGTTFDGHFVTVFRKKHMSKRLATDAFRPKITEVPLSHGIKANIELENIVSYL</sequence>
<feature type="signal peptide" evidence="1">
    <location>
        <begin position="1"/>
        <end position="27"/>
    </location>
</feature>
<evidence type="ECO:0000256" key="1">
    <source>
        <dbReference type="SAM" id="SignalP"/>
    </source>
</evidence>
<gene>
    <name evidence="2" type="ORF">DFH07DRAFT_765259</name>
</gene>
<proteinExistence type="predicted"/>
<accession>A0AAD7KAS0</accession>
<protein>
    <submittedName>
        <fullName evidence="2">Uncharacterized protein</fullName>
    </submittedName>
</protein>
<dbReference type="Proteomes" id="UP001215280">
    <property type="component" value="Unassembled WGS sequence"/>
</dbReference>
<evidence type="ECO:0000313" key="2">
    <source>
        <dbReference type="EMBL" id="KAJ7780763.1"/>
    </source>
</evidence>
<organism evidence="2 3">
    <name type="scientific">Mycena maculata</name>
    <dbReference type="NCBI Taxonomy" id="230809"/>
    <lineage>
        <taxon>Eukaryota</taxon>
        <taxon>Fungi</taxon>
        <taxon>Dikarya</taxon>
        <taxon>Basidiomycota</taxon>
        <taxon>Agaricomycotina</taxon>
        <taxon>Agaricomycetes</taxon>
        <taxon>Agaricomycetidae</taxon>
        <taxon>Agaricales</taxon>
        <taxon>Marasmiineae</taxon>
        <taxon>Mycenaceae</taxon>
        <taxon>Mycena</taxon>
    </lineage>
</organism>
<name>A0AAD7KAS0_9AGAR</name>
<keyword evidence="3" id="KW-1185">Reference proteome</keyword>
<keyword evidence="1" id="KW-0732">Signal</keyword>
<dbReference type="EMBL" id="JARJLG010000005">
    <property type="protein sequence ID" value="KAJ7780763.1"/>
    <property type="molecule type" value="Genomic_DNA"/>
</dbReference>